<dbReference type="Gene3D" id="1.25.40.20">
    <property type="entry name" value="Ankyrin repeat-containing domain"/>
    <property type="match status" value="4"/>
</dbReference>
<evidence type="ECO:0000313" key="4">
    <source>
        <dbReference type="EMBL" id="OJI88624.1"/>
    </source>
</evidence>
<proteinExistence type="predicted"/>
<evidence type="ECO:0000256" key="3">
    <source>
        <dbReference type="PROSITE-ProRule" id="PRU00023"/>
    </source>
</evidence>
<keyword evidence="5" id="KW-1185">Reference proteome</keyword>
<dbReference type="PANTHER" id="PTHR24198">
    <property type="entry name" value="ANKYRIN REPEAT AND PROTEIN KINASE DOMAIN-CONTAINING PROTEIN"/>
    <property type="match status" value="1"/>
</dbReference>
<sequence>MVDHLEIVGALLEGAKRADVNMGDWNGVTTLMWAMQYGFLGVMEFFLDRDDVDEALRDTNGWTARTWAQEFWNQEDSRCGELASLLQVNRHLYEVLLPGLYQRRDESEDFTRNWPASFMRSIVTGNVQGTQNFLRYGADVNVVCSYRLLRRAKVPIKPWSKLQTPLNVAANIGNDTLVLMLLDYGAKINGVHDQNWFFRKLTQPPIMDALLSGHLSTVRLLLEHGSDIQSSYIKAGQLVWYAVDTGQLKMLQLLKEFGADLGIARDGVYPLHKAAESREISTDIVRFLLDNGATFTDSDHGLGGFIMNVLDMGTIDTARLLLEHGEVFPQNKLYWAILCGSPDFILLLIEYGHKPDIEWLKEAIWSLRLDLLQLLVESIGFGLRDARGSTILHHAVERCRYKHFGRGTAYVTWGLTAPTSLLRRTEIIGPQTVSPPCTIQGNSKYTAEDVLRYLIQIGAEVNAADNEGRTPLDLARKYAPNVEQMLIDSGATSFSNDEKR</sequence>
<dbReference type="OMA" id="CTIQGNS"/>
<dbReference type="Pfam" id="PF12796">
    <property type="entry name" value="Ank_2"/>
    <property type="match status" value="1"/>
</dbReference>
<name>A0A1L9NHK8_ASPTC</name>
<dbReference type="PANTHER" id="PTHR24198:SF165">
    <property type="entry name" value="ANKYRIN REPEAT-CONTAINING PROTEIN-RELATED"/>
    <property type="match status" value="1"/>
</dbReference>
<feature type="repeat" description="ANK" evidence="3">
    <location>
        <begin position="161"/>
        <end position="193"/>
    </location>
</feature>
<protein>
    <recommendedName>
        <fullName evidence="6">Ankyrin</fullName>
    </recommendedName>
</protein>
<gene>
    <name evidence="4" type="ORF">ASPTUDRAFT_206435</name>
</gene>
<dbReference type="AlphaFoldDB" id="A0A1L9NHK8"/>
<accession>A0A1L9NHK8</accession>
<dbReference type="VEuPathDB" id="FungiDB:ASPTUDRAFT_206435"/>
<reference evidence="5" key="1">
    <citation type="journal article" date="2017" name="Genome Biol.">
        <title>Comparative genomics reveals high biological diversity and specific adaptations in the industrially and medically important fungal genus Aspergillus.</title>
        <authorList>
            <person name="de Vries R.P."/>
            <person name="Riley R."/>
            <person name="Wiebenga A."/>
            <person name="Aguilar-Osorio G."/>
            <person name="Amillis S."/>
            <person name="Uchima C.A."/>
            <person name="Anderluh G."/>
            <person name="Asadollahi M."/>
            <person name="Askin M."/>
            <person name="Barry K."/>
            <person name="Battaglia E."/>
            <person name="Bayram O."/>
            <person name="Benocci T."/>
            <person name="Braus-Stromeyer S.A."/>
            <person name="Caldana C."/>
            <person name="Canovas D."/>
            <person name="Cerqueira G.C."/>
            <person name="Chen F."/>
            <person name="Chen W."/>
            <person name="Choi C."/>
            <person name="Clum A."/>
            <person name="Dos Santos R.A."/>
            <person name="Damasio A.R."/>
            <person name="Diallinas G."/>
            <person name="Emri T."/>
            <person name="Fekete E."/>
            <person name="Flipphi M."/>
            <person name="Freyberg S."/>
            <person name="Gallo A."/>
            <person name="Gournas C."/>
            <person name="Habgood R."/>
            <person name="Hainaut M."/>
            <person name="Harispe M.L."/>
            <person name="Henrissat B."/>
            <person name="Hilden K.S."/>
            <person name="Hope R."/>
            <person name="Hossain A."/>
            <person name="Karabika E."/>
            <person name="Karaffa L."/>
            <person name="Karanyi Z."/>
            <person name="Krasevec N."/>
            <person name="Kuo A."/>
            <person name="Kusch H."/>
            <person name="LaButti K."/>
            <person name="Lagendijk E.L."/>
            <person name="Lapidus A."/>
            <person name="Levasseur A."/>
            <person name="Lindquist E."/>
            <person name="Lipzen A."/>
            <person name="Logrieco A.F."/>
            <person name="MacCabe A."/>
            <person name="Maekelae M.R."/>
            <person name="Malavazi I."/>
            <person name="Melin P."/>
            <person name="Meyer V."/>
            <person name="Mielnichuk N."/>
            <person name="Miskei M."/>
            <person name="Molnar A.P."/>
            <person name="Mule G."/>
            <person name="Ngan C.Y."/>
            <person name="Orejas M."/>
            <person name="Orosz E."/>
            <person name="Ouedraogo J.P."/>
            <person name="Overkamp K.M."/>
            <person name="Park H.-S."/>
            <person name="Perrone G."/>
            <person name="Piumi F."/>
            <person name="Punt P.J."/>
            <person name="Ram A.F."/>
            <person name="Ramon A."/>
            <person name="Rauscher S."/>
            <person name="Record E."/>
            <person name="Riano-Pachon D.M."/>
            <person name="Robert V."/>
            <person name="Roehrig J."/>
            <person name="Ruller R."/>
            <person name="Salamov A."/>
            <person name="Salih N.S."/>
            <person name="Samson R.A."/>
            <person name="Sandor E."/>
            <person name="Sanguinetti M."/>
            <person name="Schuetze T."/>
            <person name="Sepcic K."/>
            <person name="Shelest E."/>
            <person name="Sherlock G."/>
            <person name="Sophianopoulou V."/>
            <person name="Squina F.M."/>
            <person name="Sun H."/>
            <person name="Susca A."/>
            <person name="Todd R.B."/>
            <person name="Tsang A."/>
            <person name="Unkles S.E."/>
            <person name="van de Wiele N."/>
            <person name="van Rossen-Uffink D."/>
            <person name="Oliveira J.V."/>
            <person name="Vesth T.C."/>
            <person name="Visser J."/>
            <person name="Yu J.-H."/>
            <person name="Zhou M."/>
            <person name="Andersen M.R."/>
            <person name="Archer D.B."/>
            <person name="Baker S.E."/>
            <person name="Benoit I."/>
            <person name="Brakhage A.A."/>
            <person name="Braus G.H."/>
            <person name="Fischer R."/>
            <person name="Frisvad J.C."/>
            <person name="Goldman G.H."/>
            <person name="Houbraken J."/>
            <person name="Oakley B."/>
            <person name="Pocsi I."/>
            <person name="Scazzocchio C."/>
            <person name="Seiboth B."/>
            <person name="vanKuyk P.A."/>
            <person name="Wortman J."/>
            <person name="Dyer P.S."/>
            <person name="Grigoriev I.V."/>
        </authorList>
    </citation>
    <scope>NUCLEOTIDE SEQUENCE [LARGE SCALE GENOMIC DNA]</scope>
    <source>
        <strain evidence="5">CBS 134.48</strain>
    </source>
</reference>
<keyword evidence="1" id="KW-0677">Repeat</keyword>
<evidence type="ECO:0000256" key="2">
    <source>
        <dbReference type="ARBA" id="ARBA00023043"/>
    </source>
</evidence>
<organism evidence="4 5">
    <name type="scientific">Aspergillus tubingensis (strain CBS 134.48)</name>
    <dbReference type="NCBI Taxonomy" id="767770"/>
    <lineage>
        <taxon>Eukaryota</taxon>
        <taxon>Fungi</taxon>
        <taxon>Dikarya</taxon>
        <taxon>Ascomycota</taxon>
        <taxon>Pezizomycotina</taxon>
        <taxon>Eurotiomycetes</taxon>
        <taxon>Eurotiomycetidae</taxon>
        <taxon>Eurotiales</taxon>
        <taxon>Aspergillaceae</taxon>
        <taxon>Aspergillus</taxon>
        <taxon>Aspergillus subgen. Circumdati</taxon>
    </lineage>
</organism>
<feature type="repeat" description="ANK" evidence="3">
    <location>
        <begin position="266"/>
        <end position="300"/>
    </location>
</feature>
<evidence type="ECO:0000256" key="1">
    <source>
        <dbReference type="ARBA" id="ARBA00022737"/>
    </source>
</evidence>
<dbReference type="EMBL" id="KV878179">
    <property type="protein sequence ID" value="OJI88624.1"/>
    <property type="molecule type" value="Genomic_DNA"/>
</dbReference>
<dbReference type="InterPro" id="IPR036770">
    <property type="entry name" value="Ankyrin_rpt-contain_sf"/>
</dbReference>
<dbReference type="PROSITE" id="PS50088">
    <property type="entry name" value="ANK_REPEAT"/>
    <property type="match status" value="2"/>
</dbReference>
<dbReference type="Proteomes" id="UP000184304">
    <property type="component" value="Unassembled WGS sequence"/>
</dbReference>
<keyword evidence="2 3" id="KW-0040">ANK repeat</keyword>
<dbReference type="OrthoDB" id="4772757at2759"/>
<evidence type="ECO:0000313" key="5">
    <source>
        <dbReference type="Proteomes" id="UP000184304"/>
    </source>
</evidence>
<dbReference type="SUPFAM" id="SSF48403">
    <property type="entry name" value="Ankyrin repeat"/>
    <property type="match status" value="3"/>
</dbReference>
<dbReference type="SMART" id="SM00248">
    <property type="entry name" value="ANK"/>
    <property type="match status" value="9"/>
</dbReference>
<dbReference type="STRING" id="767770.A0A1L9NHK8"/>
<evidence type="ECO:0008006" key="6">
    <source>
        <dbReference type="Google" id="ProtNLM"/>
    </source>
</evidence>
<dbReference type="InterPro" id="IPR002110">
    <property type="entry name" value="Ankyrin_rpt"/>
</dbReference>
<dbReference type="PROSITE" id="PS50297">
    <property type="entry name" value="ANK_REP_REGION"/>
    <property type="match status" value="2"/>
</dbReference>